<evidence type="ECO:0000313" key="2">
    <source>
        <dbReference type="Proteomes" id="UP000075884"/>
    </source>
</evidence>
<reference evidence="2" key="1">
    <citation type="submission" date="2013-03" db="EMBL/GenBank/DDBJ databases">
        <title>The Genome Sequence of Anopheles dirus WRAIR2.</title>
        <authorList>
            <consortium name="The Broad Institute Genomics Platform"/>
            <person name="Neafsey D.E."/>
            <person name="Walton C."/>
            <person name="Walker B."/>
            <person name="Young S.K."/>
            <person name="Zeng Q."/>
            <person name="Gargeya S."/>
            <person name="Fitzgerald M."/>
            <person name="Haas B."/>
            <person name="Abouelleil A."/>
            <person name="Allen A.W."/>
            <person name="Alvarado L."/>
            <person name="Arachchi H.M."/>
            <person name="Berlin A.M."/>
            <person name="Chapman S.B."/>
            <person name="Gainer-Dewar J."/>
            <person name="Goldberg J."/>
            <person name="Griggs A."/>
            <person name="Gujja S."/>
            <person name="Hansen M."/>
            <person name="Howarth C."/>
            <person name="Imamovic A."/>
            <person name="Ireland A."/>
            <person name="Larimer J."/>
            <person name="McCowan C."/>
            <person name="Murphy C."/>
            <person name="Pearson M."/>
            <person name="Poon T.W."/>
            <person name="Priest M."/>
            <person name="Roberts A."/>
            <person name="Saif S."/>
            <person name="Shea T."/>
            <person name="Sisk P."/>
            <person name="Sykes S."/>
            <person name="Wortman J."/>
            <person name="Nusbaum C."/>
            <person name="Birren B."/>
        </authorList>
    </citation>
    <scope>NUCLEOTIDE SEQUENCE [LARGE SCALE GENOMIC DNA]</scope>
    <source>
        <strain evidence="2">WRAIR2</strain>
    </source>
</reference>
<dbReference type="VEuPathDB" id="VectorBase:ADIR014806"/>
<sequence length="51" mass="6095">MSHSRLFSSRQFSSSLTRVRRQLDQFSSVHYINTWLCFLLTIQHIPRAEVN</sequence>
<dbReference type="AlphaFoldDB" id="A0A182NYA5"/>
<proteinExistence type="predicted"/>
<accession>A0A182NYA5</accession>
<dbReference type="Proteomes" id="UP000075884">
    <property type="component" value="Unassembled WGS sequence"/>
</dbReference>
<evidence type="ECO:0000313" key="1">
    <source>
        <dbReference type="EnsemblMetazoa" id="ADIR014806-PA"/>
    </source>
</evidence>
<keyword evidence="2" id="KW-1185">Reference proteome</keyword>
<protein>
    <submittedName>
        <fullName evidence="1">Uncharacterized protein</fullName>
    </submittedName>
</protein>
<dbReference type="EnsemblMetazoa" id="ADIR014806-RA">
    <property type="protein sequence ID" value="ADIR014806-PA"/>
    <property type="gene ID" value="ADIR014806"/>
</dbReference>
<name>A0A182NYA5_9DIPT</name>
<reference evidence="1" key="2">
    <citation type="submission" date="2020-05" db="UniProtKB">
        <authorList>
            <consortium name="EnsemblMetazoa"/>
        </authorList>
    </citation>
    <scope>IDENTIFICATION</scope>
    <source>
        <strain evidence="1">WRAIR2</strain>
    </source>
</reference>
<organism evidence="1 2">
    <name type="scientific">Anopheles dirus</name>
    <dbReference type="NCBI Taxonomy" id="7168"/>
    <lineage>
        <taxon>Eukaryota</taxon>
        <taxon>Metazoa</taxon>
        <taxon>Ecdysozoa</taxon>
        <taxon>Arthropoda</taxon>
        <taxon>Hexapoda</taxon>
        <taxon>Insecta</taxon>
        <taxon>Pterygota</taxon>
        <taxon>Neoptera</taxon>
        <taxon>Endopterygota</taxon>
        <taxon>Diptera</taxon>
        <taxon>Nematocera</taxon>
        <taxon>Culicoidea</taxon>
        <taxon>Culicidae</taxon>
        <taxon>Anophelinae</taxon>
        <taxon>Anopheles</taxon>
    </lineage>
</organism>